<name>A0A6J7JMV8_9ZZZZ</name>
<feature type="domain" description="NADP-dependent oxidoreductase" evidence="2">
    <location>
        <begin position="15"/>
        <end position="305"/>
    </location>
</feature>
<dbReference type="EMBL" id="CAFBND010000043">
    <property type="protein sequence ID" value="CAB4943442.1"/>
    <property type="molecule type" value="Genomic_DNA"/>
</dbReference>
<dbReference type="PANTHER" id="PTHR43625">
    <property type="entry name" value="AFLATOXIN B1 ALDEHYDE REDUCTASE"/>
    <property type="match status" value="1"/>
</dbReference>
<evidence type="ECO:0000259" key="2">
    <source>
        <dbReference type="Pfam" id="PF00248"/>
    </source>
</evidence>
<dbReference type="PANTHER" id="PTHR43625:SF40">
    <property type="entry name" value="ALDO-KETO REDUCTASE YAKC [NADP(+)]"/>
    <property type="match status" value="1"/>
</dbReference>
<sequence>MRMRTLGKNLQVGSLGLGAMGMSDFYGPRDDAESLVVLDRALDLGVTFFDTSDMYGVGENELLLGRWLTRTRDRVVLATKFGIERTGEGGTTRRIRGDAAYVRQACDASLQRLGIDHIDLYYAHRIDPSVPIEETVGAMAELVTAGKVRHLGLSEAAPETIRRAHAVHPIAALQTEWSLWTRDIETEIAPTCRELGIGIVPYSPLGRGFLTGRLRTVDDLSEDDFRRFSPRFAGDTLARNLETASALFALAAELEITAGQLALAWVLAQGSDVVPIPGTRRLHYLEENVAADDVVLDASTLAKIELLAPHGAFEGERYSDMSGVVGVSPSAGSTPS</sequence>
<keyword evidence="1" id="KW-0560">Oxidoreductase</keyword>
<proteinExistence type="predicted"/>
<dbReference type="EMBL" id="CAFBIZ010000002">
    <property type="protein sequence ID" value="CAB4845887.1"/>
    <property type="molecule type" value="Genomic_DNA"/>
</dbReference>
<accession>A0A6J7JMV8</accession>
<reference evidence="4" key="1">
    <citation type="submission" date="2020-05" db="EMBL/GenBank/DDBJ databases">
        <authorList>
            <person name="Chiriac C."/>
            <person name="Salcher M."/>
            <person name="Ghai R."/>
            <person name="Kavagutti S V."/>
        </authorList>
    </citation>
    <scope>NUCLEOTIDE SEQUENCE</scope>
</reference>
<dbReference type="SUPFAM" id="SSF51430">
    <property type="entry name" value="NAD(P)-linked oxidoreductase"/>
    <property type="match status" value="1"/>
</dbReference>
<evidence type="ECO:0000256" key="1">
    <source>
        <dbReference type="ARBA" id="ARBA00023002"/>
    </source>
</evidence>
<dbReference type="GO" id="GO:0016491">
    <property type="term" value="F:oxidoreductase activity"/>
    <property type="evidence" value="ECO:0007669"/>
    <property type="project" value="UniProtKB-KW"/>
</dbReference>
<dbReference type="Gene3D" id="3.20.20.100">
    <property type="entry name" value="NADP-dependent oxidoreductase domain"/>
    <property type="match status" value="1"/>
</dbReference>
<dbReference type="InterPro" id="IPR050791">
    <property type="entry name" value="Aldo-Keto_reductase"/>
</dbReference>
<evidence type="ECO:0000313" key="3">
    <source>
        <dbReference type="EMBL" id="CAB4845887.1"/>
    </source>
</evidence>
<gene>
    <name evidence="3" type="ORF">UFOPK3268_00022</name>
    <name evidence="4" type="ORF">UFOPK3752_01207</name>
    <name evidence="5" type="ORF">UFOPK4150_01669</name>
</gene>
<dbReference type="CDD" id="cd19076">
    <property type="entry name" value="AKR_AKR13A_13D"/>
    <property type="match status" value="1"/>
</dbReference>
<dbReference type="AlphaFoldDB" id="A0A6J7JMV8"/>
<dbReference type="InterPro" id="IPR023210">
    <property type="entry name" value="NADP_OxRdtase_dom"/>
</dbReference>
<organism evidence="4">
    <name type="scientific">freshwater metagenome</name>
    <dbReference type="NCBI Taxonomy" id="449393"/>
    <lineage>
        <taxon>unclassified sequences</taxon>
        <taxon>metagenomes</taxon>
        <taxon>ecological metagenomes</taxon>
    </lineage>
</organism>
<protein>
    <submittedName>
        <fullName evidence="4">Unannotated protein</fullName>
    </submittedName>
</protein>
<evidence type="ECO:0000313" key="4">
    <source>
        <dbReference type="EMBL" id="CAB4943442.1"/>
    </source>
</evidence>
<dbReference type="InterPro" id="IPR036812">
    <property type="entry name" value="NAD(P)_OxRdtase_dom_sf"/>
</dbReference>
<dbReference type="Pfam" id="PF00248">
    <property type="entry name" value="Aldo_ket_red"/>
    <property type="match status" value="1"/>
</dbReference>
<dbReference type="EMBL" id="CAFBPU010000037">
    <property type="protein sequence ID" value="CAB5036585.1"/>
    <property type="molecule type" value="Genomic_DNA"/>
</dbReference>
<dbReference type="GO" id="GO:0005737">
    <property type="term" value="C:cytoplasm"/>
    <property type="evidence" value="ECO:0007669"/>
    <property type="project" value="TreeGrafter"/>
</dbReference>
<evidence type="ECO:0000313" key="5">
    <source>
        <dbReference type="EMBL" id="CAB5036585.1"/>
    </source>
</evidence>